<reference evidence="3 4" key="1">
    <citation type="submission" date="2019-02" db="EMBL/GenBank/DDBJ databases">
        <title>Deep-cultivation of Planctomycetes and their phenomic and genomic characterization uncovers novel biology.</title>
        <authorList>
            <person name="Wiegand S."/>
            <person name="Jogler M."/>
            <person name="Boedeker C."/>
            <person name="Pinto D."/>
            <person name="Vollmers J."/>
            <person name="Rivas-Marin E."/>
            <person name="Kohn T."/>
            <person name="Peeters S.H."/>
            <person name="Heuer A."/>
            <person name="Rast P."/>
            <person name="Oberbeckmann S."/>
            <person name="Bunk B."/>
            <person name="Jeske O."/>
            <person name="Meyerdierks A."/>
            <person name="Storesund J.E."/>
            <person name="Kallscheuer N."/>
            <person name="Luecker S."/>
            <person name="Lage O.M."/>
            <person name="Pohl T."/>
            <person name="Merkel B.J."/>
            <person name="Hornburger P."/>
            <person name="Mueller R.-W."/>
            <person name="Bruemmer F."/>
            <person name="Labrenz M."/>
            <person name="Spormann A.M."/>
            <person name="Op Den Camp H."/>
            <person name="Overmann J."/>
            <person name="Amann R."/>
            <person name="Jetten M.S.M."/>
            <person name="Mascher T."/>
            <person name="Medema M.H."/>
            <person name="Devos D.P."/>
            <person name="Kaster A.-K."/>
            <person name="Ovreas L."/>
            <person name="Rohde M."/>
            <person name="Galperin M.Y."/>
            <person name="Jogler C."/>
        </authorList>
    </citation>
    <scope>NUCLEOTIDE SEQUENCE [LARGE SCALE GENOMIC DNA]</scope>
    <source>
        <strain evidence="3 4">CA54</strain>
    </source>
</reference>
<sequence length="257" mass="28487">MTDHPDETGVEFADVPPPKRKITLIEVVVTLSIIVILISLFAPAKRTARGAARRTQCINHLKNISLALHNYASEYGAFPPAYTVDANGKPLHSWRTLILPYLDQRPLYERIDLTKPWDDPANAEAYATELSVYQCLSAELDPQQTVYLAVTAPGGFFREDVPRKLTDVTDDPHETLMVIEAPSKHAVHWMAPYDAKARVVLSLTNDAELHHPGITIAAFVDGTVSAIVATLPESEFRRLISIAGDDRQDTVIPVEEE</sequence>
<dbReference type="RefSeq" id="WP_146372488.1">
    <property type="nucleotide sequence ID" value="NZ_SJPP01000002.1"/>
</dbReference>
<keyword evidence="1" id="KW-1133">Transmembrane helix</keyword>
<dbReference type="Gene3D" id="3.30.700.10">
    <property type="entry name" value="Glycoprotein, Type 4 Pilin"/>
    <property type="match status" value="1"/>
</dbReference>
<accession>A0A5C6BBN6</accession>
<comment type="caution">
    <text evidence="3">The sequence shown here is derived from an EMBL/GenBank/DDBJ whole genome shotgun (WGS) entry which is preliminary data.</text>
</comment>
<keyword evidence="1" id="KW-0472">Membrane</keyword>
<proteinExistence type="predicted"/>
<evidence type="ECO:0000313" key="3">
    <source>
        <dbReference type="EMBL" id="TWU08676.1"/>
    </source>
</evidence>
<evidence type="ECO:0000259" key="2">
    <source>
        <dbReference type="Pfam" id="PF07596"/>
    </source>
</evidence>
<evidence type="ECO:0000256" key="1">
    <source>
        <dbReference type="SAM" id="Phobius"/>
    </source>
</evidence>
<dbReference type="OrthoDB" id="285651at2"/>
<dbReference type="InterPro" id="IPR011453">
    <property type="entry name" value="DUF1559"/>
</dbReference>
<gene>
    <name evidence="3" type="ORF">CA54_39120</name>
</gene>
<keyword evidence="1" id="KW-0812">Transmembrane</keyword>
<dbReference type="AlphaFoldDB" id="A0A5C6BBN6"/>
<dbReference type="Proteomes" id="UP000320735">
    <property type="component" value="Unassembled WGS sequence"/>
</dbReference>
<organism evidence="3 4">
    <name type="scientific">Symmachiella macrocystis</name>
    <dbReference type="NCBI Taxonomy" id="2527985"/>
    <lineage>
        <taxon>Bacteria</taxon>
        <taxon>Pseudomonadati</taxon>
        <taxon>Planctomycetota</taxon>
        <taxon>Planctomycetia</taxon>
        <taxon>Planctomycetales</taxon>
        <taxon>Planctomycetaceae</taxon>
        <taxon>Symmachiella</taxon>
    </lineage>
</organism>
<dbReference type="Pfam" id="PF07596">
    <property type="entry name" value="SBP_bac_10"/>
    <property type="match status" value="1"/>
</dbReference>
<evidence type="ECO:0000313" key="4">
    <source>
        <dbReference type="Proteomes" id="UP000320735"/>
    </source>
</evidence>
<feature type="domain" description="DUF1559" evidence="2">
    <location>
        <begin position="47"/>
        <end position="139"/>
    </location>
</feature>
<name>A0A5C6BBN6_9PLAN</name>
<protein>
    <recommendedName>
        <fullName evidence="2">DUF1559 domain-containing protein</fullName>
    </recommendedName>
</protein>
<dbReference type="SUPFAM" id="SSF54523">
    <property type="entry name" value="Pili subunits"/>
    <property type="match status" value="1"/>
</dbReference>
<dbReference type="EMBL" id="SJPP01000002">
    <property type="protein sequence ID" value="TWU08676.1"/>
    <property type="molecule type" value="Genomic_DNA"/>
</dbReference>
<dbReference type="PANTHER" id="PTHR30093">
    <property type="entry name" value="GENERAL SECRETION PATHWAY PROTEIN G"/>
    <property type="match status" value="1"/>
</dbReference>
<feature type="transmembrane region" description="Helical" evidence="1">
    <location>
        <begin position="22"/>
        <end position="44"/>
    </location>
</feature>
<dbReference type="InterPro" id="IPR045584">
    <property type="entry name" value="Pilin-like"/>
</dbReference>
<dbReference type="PANTHER" id="PTHR30093:SF2">
    <property type="entry name" value="TYPE II SECRETION SYSTEM PROTEIN H"/>
    <property type="match status" value="1"/>
</dbReference>
<keyword evidence="4" id="KW-1185">Reference proteome</keyword>